<comment type="caution">
    <text evidence="2">The sequence shown here is derived from an EMBL/GenBank/DDBJ whole genome shotgun (WGS) entry which is preliminary data.</text>
</comment>
<dbReference type="OrthoDB" id="9808681at2"/>
<name>A0A2S5KJU8_9PROT</name>
<sequence length="172" mass="19893">MIDFYYPAYFDNAGVPFDHCFADVTRHYEINPEVILTVLMTESGYPGAKVPNKRTRKEGNQTITYVASYDLGRAQINSVHLTSKGVNFPQYGVTEEKLRWNDCISISASAFMIRYSAEKWLENHRLTSVDDWFRMIASYNSMTPKYNEIYAARLKESYAKLQSRMKQAVAKK</sequence>
<evidence type="ECO:0000259" key="1">
    <source>
        <dbReference type="Pfam" id="PF01464"/>
    </source>
</evidence>
<dbReference type="Proteomes" id="UP000238196">
    <property type="component" value="Unassembled WGS sequence"/>
</dbReference>
<dbReference type="AlphaFoldDB" id="A0A2S5KJU8"/>
<dbReference type="SUPFAM" id="SSF53955">
    <property type="entry name" value="Lysozyme-like"/>
    <property type="match status" value="1"/>
</dbReference>
<dbReference type="InterPro" id="IPR008258">
    <property type="entry name" value="Transglycosylase_SLT_dom_1"/>
</dbReference>
<dbReference type="EMBL" id="PRLP01000111">
    <property type="protein sequence ID" value="PPC75058.1"/>
    <property type="molecule type" value="Genomic_DNA"/>
</dbReference>
<evidence type="ECO:0000313" key="2">
    <source>
        <dbReference type="EMBL" id="PPC75058.1"/>
    </source>
</evidence>
<evidence type="ECO:0000313" key="3">
    <source>
        <dbReference type="Proteomes" id="UP000238196"/>
    </source>
</evidence>
<reference evidence="2 3" key="1">
    <citation type="submission" date="2018-02" db="EMBL/GenBank/DDBJ databases">
        <title>novel marine gammaproteobacteria from coastal saline agro ecosystem.</title>
        <authorList>
            <person name="Krishnan R."/>
            <person name="Ramesh Kumar N."/>
        </authorList>
    </citation>
    <scope>NUCLEOTIDE SEQUENCE [LARGE SCALE GENOMIC DNA]</scope>
    <source>
        <strain evidence="2 3">228</strain>
    </source>
</reference>
<feature type="domain" description="Transglycosylase SLT" evidence="1">
    <location>
        <begin position="20"/>
        <end position="141"/>
    </location>
</feature>
<dbReference type="InterPro" id="IPR023346">
    <property type="entry name" value="Lysozyme-like_dom_sf"/>
</dbReference>
<organism evidence="2 3">
    <name type="scientific">Proteobacteria bacterium 228</name>
    <dbReference type="NCBI Taxonomy" id="2083153"/>
    <lineage>
        <taxon>Bacteria</taxon>
        <taxon>Pseudomonadati</taxon>
        <taxon>Pseudomonadota</taxon>
    </lineage>
</organism>
<gene>
    <name evidence="2" type="ORF">C4K68_22475</name>
</gene>
<dbReference type="CDD" id="cd13400">
    <property type="entry name" value="LT_IagB-like"/>
    <property type="match status" value="1"/>
</dbReference>
<dbReference type="Gene3D" id="1.10.530.10">
    <property type="match status" value="1"/>
</dbReference>
<dbReference type="Pfam" id="PF01464">
    <property type="entry name" value="SLT"/>
    <property type="match status" value="1"/>
</dbReference>
<proteinExistence type="predicted"/>
<accession>A0A2S5KJU8</accession>
<protein>
    <recommendedName>
        <fullName evidence="1">Transglycosylase SLT domain-containing protein</fullName>
    </recommendedName>
</protein>